<keyword evidence="2" id="KW-1185">Reference proteome</keyword>
<dbReference type="Proteomes" id="UP001239169">
    <property type="component" value="Chromosome"/>
</dbReference>
<name>A0ABY8R374_PARBF</name>
<sequence>MDFFFKSINTKLSYNHYINSSDKLAFIENEIEKVHLEKKIENYVKDIKELG</sequence>
<evidence type="ECO:0000313" key="2">
    <source>
        <dbReference type="Proteomes" id="UP001239169"/>
    </source>
</evidence>
<dbReference type="EMBL" id="CP124685">
    <property type="protein sequence ID" value="WGX75900.1"/>
    <property type="molecule type" value="Genomic_DNA"/>
</dbReference>
<reference evidence="1 2" key="1">
    <citation type="submission" date="2023-04" db="EMBL/GenBank/DDBJ databases">
        <title>Bacteria Genome Submission.</title>
        <authorList>
            <person name="Isaac P."/>
        </authorList>
    </citation>
    <scope>NUCLEOTIDE SEQUENCE [LARGE SCALE GENOMIC DNA]</scope>
    <source>
        <strain evidence="1 2">SampleS7P1</strain>
    </source>
</reference>
<proteinExistence type="predicted"/>
<evidence type="ECO:0000313" key="1">
    <source>
        <dbReference type="EMBL" id="WGX75900.1"/>
    </source>
</evidence>
<gene>
    <name evidence="1" type="ORF">QJS64_18850</name>
</gene>
<protein>
    <submittedName>
        <fullName evidence="1">Uncharacterized protein</fullName>
    </submittedName>
</protein>
<accession>A0ABY8R374</accession>
<organism evidence="1 2">
    <name type="scientific">Paraclostridium bifermentans</name>
    <name type="common">Clostridium bifermentans</name>
    <dbReference type="NCBI Taxonomy" id="1490"/>
    <lineage>
        <taxon>Bacteria</taxon>
        <taxon>Bacillati</taxon>
        <taxon>Bacillota</taxon>
        <taxon>Clostridia</taxon>
        <taxon>Peptostreptococcales</taxon>
        <taxon>Peptostreptococcaceae</taxon>
        <taxon>Paraclostridium</taxon>
    </lineage>
</organism>